<accession>A0A484KWK1</accession>
<sequence>MYQVEGKPNSFHFGGENERKPFSFPSKFLEPNMVLVFGFRFGSLFKSRIHMGVIITQALELKVNVGLYLKASVR</sequence>
<organism evidence="1 2">
    <name type="scientific">Cuscuta campestris</name>
    <dbReference type="NCBI Taxonomy" id="132261"/>
    <lineage>
        <taxon>Eukaryota</taxon>
        <taxon>Viridiplantae</taxon>
        <taxon>Streptophyta</taxon>
        <taxon>Embryophyta</taxon>
        <taxon>Tracheophyta</taxon>
        <taxon>Spermatophyta</taxon>
        <taxon>Magnoliopsida</taxon>
        <taxon>eudicotyledons</taxon>
        <taxon>Gunneridae</taxon>
        <taxon>Pentapetalae</taxon>
        <taxon>asterids</taxon>
        <taxon>lamiids</taxon>
        <taxon>Solanales</taxon>
        <taxon>Convolvulaceae</taxon>
        <taxon>Cuscuteae</taxon>
        <taxon>Cuscuta</taxon>
        <taxon>Cuscuta subgen. Grammica</taxon>
        <taxon>Cuscuta sect. Cleistogrammica</taxon>
    </lineage>
</organism>
<protein>
    <submittedName>
        <fullName evidence="1">Uncharacterized protein</fullName>
    </submittedName>
</protein>
<proteinExistence type="predicted"/>
<dbReference type="EMBL" id="OOIL02000691">
    <property type="protein sequence ID" value="VFQ68404.1"/>
    <property type="molecule type" value="Genomic_DNA"/>
</dbReference>
<dbReference type="AlphaFoldDB" id="A0A484KWK1"/>
<evidence type="ECO:0000313" key="2">
    <source>
        <dbReference type="Proteomes" id="UP000595140"/>
    </source>
</evidence>
<reference evidence="1 2" key="1">
    <citation type="submission" date="2018-04" db="EMBL/GenBank/DDBJ databases">
        <authorList>
            <person name="Vogel A."/>
        </authorList>
    </citation>
    <scope>NUCLEOTIDE SEQUENCE [LARGE SCALE GENOMIC DNA]</scope>
</reference>
<keyword evidence="2" id="KW-1185">Reference proteome</keyword>
<dbReference type="Proteomes" id="UP000595140">
    <property type="component" value="Unassembled WGS sequence"/>
</dbReference>
<gene>
    <name evidence="1" type="ORF">CCAM_LOCUS10180</name>
</gene>
<evidence type="ECO:0000313" key="1">
    <source>
        <dbReference type="EMBL" id="VFQ68404.1"/>
    </source>
</evidence>
<name>A0A484KWK1_9ASTE</name>